<dbReference type="SUPFAM" id="SSF48403">
    <property type="entry name" value="Ankyrin repeat"/>
    <property type="match status" value="1"/>
</dbReference>
<dbReference type="PROSITE" id="PS50088">
    <property type="entry name" value="ANK_REPEAT"/>
    <property type="match status" value="1"/>
</dbReference>
<protein>
    <submittedName>
        <fullName evidence="1">Ankyrin repeat protein</fullName>
    </submittedName>
</protein>
<reference evidence="1" key="1">
    <citation type="submission" date="2018-03" db="EMBL/GenBank/DDBJ databases">
        <title>Draft genome sequences of Megaviruse, new member of the family Mimiviridae isolated from water in Shanghai, China.</title>
        <authorList>
            <person name="Xia Y."/>
        </authorList>
    </citation>
    <scope>NUCLEOTIDE SEQUENCE</scope>
    <source>
        <strain evidence="1">SH</strain>
    </source>
</reference>
<proteinExistence type="predicted"/>
<gene>
    <name evidence="1" type="ORF">Mb0894</name>
</gene>
<name>A0A3S8UY60_9VIRU</name>
<dbReference type="InterPro" id="IPR036770">
    <property type="entry name" value="Ankyrin_rpt-contain_sf"/>
</dbReference>
<dbReference type="SMART" id="SM00248">
    <property type="entry name" value="ANK"/>
    <property type="match status" value="3"/>
</dbReference>
<evidence type="ECO:0000313" key="1">
    <source>
        <dbReference type="EMBL" id="AZL89741.1"/>
    </source>
</evidence>
<dbReference type="Gene3D" id="1.25.40.20">
    <property type="entry name" value="Ankyrin repeat-containing domain"/>
    <property type="match status" value="1"/>
</dbReference>
<dbReference type="Pfam" id="PF00023">
    <property type="entry name" value="Ank"/>
    <property type="match status" value="1"/>
</dbReference>
<dbReference type="EMBL" id="MH046811">
    <property type="protein sequence ID" value="AZL89741.1"/>
    <property type="molecule type" value="Genomic_DNA"/>
</dbReference>
<dbReference type="InterPro" id="IPR002110">
    <property type="entry name" value="Ankyrin_rpt"/>
</dbReference>
<accession>A0A3S8UY60</accession>
<organism evidence="1">
    <name type="scientific">Megavirus baoshan</name>
    <dbReference type="NCBI Taxonomy" id="2496520"/>
    <lineage>
        <taxon>Viruses</taxon>
        <taxon>Varidnaviria</taxon>
        <taxon>Bamfordvirae</taxon>
        <taxon>Nucleocytoviricota</taxon>
        <taxon>Megaviricetes</taxon>
        <taxon>Imitervirales</taxon>
        <taxon>Mimiviridae</taxon>
        <taxon>Megamimivirinae</taxon>
        <taxon>Megavirus</taxon>
        <taxon>Megavirus baoshanense</taxon>
    </lineage>
</organism>
<sequence length="374" mass="43535">MIDYIINIIIDTAMYNYIDNNNNNTEPRHIFNCNPELERTFILPSYDAYKNTQIYKYYIQHKDNIDLSNLIKKNKLRGTTNASYYLYNIYYDLLRDNKFMDIIIPIIHIGDKFENNSICMVAIDISNYNILNELVSLGIDFNASISTSHFNFKSDNPLIKAIELSNLDMIKYLINNGADPRNNNNNAIVEGLINPNLHIFEYFTQFDITSENILEIFKDTIADHTISYNNNKNAKSIITYLVNQGLDINEIYNNDITVFSRLKMDTFKCLLEYNLCVDSRLLNESIISGNLSITEYMLEQKYTPSIENIIFIVKIFDINYIKLFIKYNIDLSVASNYQSKNINILDDLTNNGLDYVTIVNYMLDILIPPNKLHS</sequence>